<feature type="transmembrane region" description="Helical" evidence="1">
    <location>
        <begin position="7"/>
        <end position="25"/>
    </location>
</feature>
<dbReference type="EMBL" id="CP159510">
    <property type="protein sequence ID" value="XCJ17003.1"/>
    <property type="molecule type" value="Genomic_DNA"/>
</dbReference>
<protein>
    <submittedName>
        <fullName evidence="2">Uncharacterized protein</fullName>
    </submittedName>
</protein>
<dbReference type="RefSeq" id="WP_353948334.1">
    <property type="nucleotide sequence ID" value="NZ_CP159510.1"/>
</dbReference>
<evidence type="ECO:0000313" key="2">
    <source>
        <dbReference type="EMBL" id="XCJ17003.1"/>
    </source>
</evidence>
<evidence type="ECO:0000256" key="1">
    <source>
        <dbReference type="SAM" id="Phobius"/>
    </source>
</evidence>
<proteinExistence type="predicted"/>
<keyword evidence="1" id="KW-1133">Transmembrane helix</keyword>
<reference evidence="2" key="1">
    <citation type="submission" date="2024-06" db="EMBL/GenBank/DDBJ databases">
        <authorList>
            <person name="Fan A."/>
            <person name="Zhang F.Y."/>
            <person name="Zhang L."/>
        </authorList>
    </citation>
    <scope>NUCLEOTIDE SEQUENCE</scope>
    <source>
        <strain evidence="2">Y61</strain>
    </source>
</reference>
<keyword evidence="1" id="KW-0812">Transmembrane</keyword>
<name>A0AAU8IFQ1_9BACL</name>
<organism evidence="2">
    <name type="scientific">Sporolactobacillus sp. Y61</name>
    <dbReference type="NCBI Taxonomy" id="3160863"/>
    <lineage>
        <taxon>Bacteria</taxon>
        <taxon>Bacillati</taxon>
        <taxon>Bacillota</taxon>
        <taxon>Bacilli</taxon>
        <taxon>Bacillales</taxon>
        <taxon>Sporolactobacillaceae</taxon>
        <taxon>Sporolactobacillus</taxon>
    </lineage>
</organism>
<feature type="transmembrane region" description="Helical" evidence="1">
    <location>
        <begin position="75"/>
        <end position="98"/>
    </location>
</feature>
<keyword evidence="1" id="KW-0472">Membrane</keyword>
<accession>A0AAU8IFQ1</accession>
<dbReference type="AlphaFoldDB" id="A0AAU8IFQ1"/>
<sequence>MKFVKIHLFSMLYGFLLFVLTFMIFRPDLAAERLHISTDAVSRGYLWVAILAAVVYMLFMNQVSRGRPRDWKAGLIVAIQAMLWFPYWLLFVLIAWLIL</sequence>
<feature type="transmembrane region" description="Helical" evidence="1">
    <location>
        <begin position="45"/>
        <end position="63"/>
    </location>
</feature>
<gene>
    <name evidence="2" type="ORF">ABNN70_00110</name>
</gene>